<feature type="transmembrane region" description="Helical" evidence="6">
    <location>
        <begin position="829"/>
        <end position="849"/>
    </location>
</feature>
<feature type="transmembrane region" description="Helical" evidence="6">
    <location>
        <begin position="497"/>
        <end position="521"/>
    </location>
</feature>
<feature type="transmembrane region" description="Helical" evidence="6">
    <location>
        <begin position="359"/>
        <end position="385"/>
    </location>
</feature>
<reference evidence="9" key="1">
    <citation type="submission" date="2021-02" db="EMBL/GenBank/DDBJ databases">
        <title>Fulvivirga sp. S481 isolated from sea water.</title>
        <authorList>
            <person name="Bae S.S."/>
            <person name="Baek K."/>
        </authorList>
    </citation>
    <scope>NUCLEOTIDE SEQUENCE</scope>
    <source>
        <strain evidence="9">S481</strain>
    </source>
</reference>
<feature type="transmembrane region" description="Helical" evidence="6">
    <location>
        <begin position="414"/>
        <end position="433"/>
    </location>
</feature>
<feature type="transmembrane region" description="Helical" evidence="6">
    <location>
        <begin position="99"/>
        <end position="123"/>
    </location>
</feature>
<dbReference type="KEGG" id="fuv:JR347_02735"/>
<feature type="transmembrane region" description="Helical" evidence="6">
    <location>
        <begin position="739"/>
        <end position="764"/>
    </location>
</feature>
<evidence type="ECO:0000256" key="1">
    <source>
        <dbReference type="ARBA" id="ARBA00004651"/>
    </source>
</evidence>
<dbReference type="Pfam" id="PF12704">
    <property type="entry name" value="MacB_PCD"/>
    <property type="match status" value="2"/>
</dbReference>
<evidence type="ECO:0000256" key="6">
    <source>
        <dbReference type="SAM" id="Phobius"/>
    </source>
</evidence>
<feature type="transmembrane region" description="Helical" evidence="6">
    <location>
        <begin position="790"/>
        <end position="809"/>
    </location>
</feature>
<dbReference type="Proteomes" id="UP000662783">
    <property type="component" value="Chromosome"/>
</dbReference>
<evidence type="ECO:0000313" key="9">
    <source>
        <dbReference type="EMBL" id="QSE98014.1"/>
    </source>
</evidence>
<sequence>MKENELIDPPEWPFKLLRFFCKEELVEQVEGDMMETFDYRVETLGLSKAKWLLYRDVFSMLRPFAIKGINFKNSNNITMLINYFKLTIRGIKSNKVTSAISIFGLALAISCCIVLFLFAQIIINANDFIEDADQIHMVTSKAKNQSGDEFIWGKTPDFIGSDFEEQQDGPFMMTRYTKSSAVVRHGDIVIEEPIEYVSEDFLNIFSFELTDGDKSALEKPTQIVLSHKAATKFFGEGYPLNKELSLIINGENVPVTVGAVAAKFPNNTYFDFNILVNEKLNPTTESNAGSMTNATFFKFKNPSIKDQFESSQKNWVAMYNATDPKYKISGFSLIAFDEIKNTPYNIAGNVVGRENISTLYGIIFFGGLLLFIACFNYINIALVSATKRLKEIGMRKSLGATKSQLINQFLSENIFLCIFSALAGLIIAQIALIPIFNSFFPLDFTIDFTSLQLWIFLFVTALFTGLISGLYPAFYVSSFNANEIFKGSEKLGSNKNVIFKIFLGIQFGFTFLIIFSGIAFINNSHFQKELSWGYDNSNLMVIPTSNKSQFLAFKDKVSQYPEVKNIATAAGHVGNKASSIDIVVNDEKSPVLTYDVSANYIDLMELELIEGRNFDQNKASDFDNGLIVNESFIKKYMIANIENDPVITADKRYRILGVVEDFHYDNFYFPIDAAVFRLSSDTTNTMILAKIEGTADLAETRYKMSKDWVSLFPDYPFNGYLQSEIFDDYYRQMSIPTNILILFATISIILSSIGLYGLVSLALAKKMKEISIRKVMGATMKHITIITNKPYLIILSVSLILALPVSHMLVDGYLDQVNAFHVPIDLRVILPSILLITLAIFSTIGLNLLKVAKSRPAENLKER</sequence>
<dbReference type="GO" id="GO:0005886">
    <property type="term" value="C:plasma membrane"/>
    <property type="evidence" value="ECO:0007669"/>
    <property type="project" value="UniProtKB-SubCell"/>
</dbReference>
<proteinExistence type="predicted"/>
<evidence type="ECO:0000256" key="3">
    <source>
        <dbReference type="ARBA" id="ARBA00022692"/>
    </source>
</evidence>
<dbReference type="AlphaFoldDB" id="A0A974WHJ7"/>
<dbReference type="PANTHER" id="PTHR30572:SF18">
    <property type="entry name" value="ABC-TYPE MACROLIDE FAMILY EXPORT SYSTEM PERMEASE COMPONENT 2"/>
    <property type="match status" value="1"/>
</dbReference>
<evidence type="ECO:0000256" key="5">
    <source>
        <dbReference type="ARBA" id="ARBA00023136"/>
    </source>
</evidence>
<evidence type="ECO:0000256" key="2">
    <source>
        <dbReference type="ARBA" id="ARBA00022475"/>
    </source>
</evidence>
<dbReference type="PANTHER" id="PTHR30572">
    <property type="entry name" value="MEMBRANE COMPONENT OF TRANSPORTER-RELATED"/>
    <property type="match status" value="1"/>
</dbReference>
<feature type="domain" description="ABC3 transporter permease C-terminal" evidence="7">
    <location>
        <begin position="741"/>
        <end position="854"/>
    </location>
</feature>
<dbReference type="GO" id="GO:0022857">
    <property type="term" value="F:transmembrane transporter activity"/>
    <property type="evidence" value="ECO:0007669"/>
    <property type="project" value="TreeGrafter"/>
</dbReference>
<gene>
    <name evidence="9" type="ORF">JR347_02735</name>
</gene>
<protein>
    <submittedName>
        <fullName evidence="9">ABC transporter permease</fullName>
    </submittedName>
</protein>
<dbReference type="NCBIfam" id="NF038404">
    <property type="entry name" value="perm_prefix_2"/>
    <property type="match status" value="1"/>
</dbReference>
<dbReference type="InterPro" id="IPR047699">
    <property type="entry name" value="Permease_put_prefix"/>
</dbReference>
<keyword evidence="3 6" id="KW-0812">Transmembrane</keyword>
<evidence type="ECO:0000256" key="4">
    <source>
        <dbReference type="ARBA" id="ARBA00022989"/>
    </source>
</evidence>
<feature type="domain" description="MacB-like periplasmic core" evidence="8">
    <location>
        <begin position="98"/>
        <end position="281"/>
    </location>
</feature>
<evidence type="ECO:0000313" key="10">
    <source>
        <dbReference type="Proteomes" id="UP000662783"/>
    </source>
</evidence>
<name>A0A974WHJ7_9BACT</name>
<organism evidence="9 10">
    <name type="scientific">Fulvivirga lutea</name>
    <dbReference type="NCBI Taxonomy" id="2810512"/>
    <lineage>
        <taxon>Bacteria</taxon>
        <taxon>Pseudomonadati</taxon>
        <taxon>Bacteroidota</taxon>
        <taxon>Cytophagia</taxon>
        <taxon>Cytophagales</taxon>
        <taxon>Fulvivirgaceae</taxon>
        <taxon>Fulvivirga</taxon>
    </lineage>
</organism>
<dbReference type="EMBL" id="CP070608">
    <property type="protein sequence ID" value="QSE98014.1"/>
    <property type="molecule type" value="Genomic_DNA"/>
</dbReference>
<keyword evidence="4 6" id="KW-1133">Transmembrane helix</keyword>
<keyword evidence="10" id="KW-1185">Reference proteome</keyword>
<keyword evidence="2" id="KW-1003">Cell membrane</keyword>
<dbReference type="InterPro" id="IPR050250">
    <property type="entry name" value="Macrolide_Exporter_MacB"/>
</dbReference>
<feature type="transmembrane region" description="Helical" evidence="6">
    <location>
        <begin position="453"/>
        <end position="476"/>
    </location>
</feature>
<evidence type="ECO:0000259" key="8">
    <source>
        <dbReference type="Pfam" id="PF12704"/>
    </source>
</evidence>
<dbReference type="RefSeq" id="WP_205722522.1">
    <property type="nucleotide sequence ID" value="NZ_CP070608.1"/>
</dbReference>
<dbReference type="Pfam" id="PF02687">
    <property type="entry name" value="FtsX"/>
    <property type="match status" value="2"/>
</dbReference>
<feature type="domain" description="MacB-like periplasmic core" evidence="8">
    <location>
        <begin position="503"/>
        <end position="701"/>
    </location>
</feature>
<feature type="domain" description="ABC3 transporter permease C-terminal" evidence="7">
    <location>
        <begin position="363"/>
        <end position="480"/>
    </location>
</feature>
<dbReference type="InterPro" id="IPR003838">
    <property type="entry name" value="ABC3_permease_C"/>
</dbReference>
<comment type="subcellular location">
    <subcellularLocation>
        <location evidence="1">Cell membrane</location>
        <topology evidence="1">Multi-pass membrane protein</topology>
    </subcellularLocation>
</comment>
<keyword evidence="5 6" id="KW-0472">Membrane</keyword>
<dbReference type="InterPro" id="IPR025857">
    <property type="entry name" value="MacB_PCD"/>
</dbReference>
<accession>A0A974WHJ7</accession>
<evidence type="ECO:0000259" key="7">
    <source>
        <dbReference type="Pfam" id="PF02687"/>
    </source>
</evidence>